<dbReference type="RefSeq" id="WP_161725941.1">
    <property type="nucleotide sequence ID" value="NZ_JAAAXI010000027.1"/>
</dbReference>
<evidence type="ECO:0000259" key="1">
    <source>
        <dbReference type="Pfam" id="PF13392"/>
    </source>
</evidence>
<reference evidence="2 3" key="1">
    <citation type="submission" date="2020-01" db="EMBL/GenBank/DDBJ databases">
        <title>Microvirga sp. nov., an arsenate reduction bacterium isolated from Tibet hotspring sediments.</title>
        <authorList>
            <person name="Yuan C.-G."/>
        </authorList>
    </citation>
    <scope>NUCLEOTIDE SEQUENCE [LARGE SCALE GENOMIC DNA]</scope>
    <source>
        <strain evidence="2 3">SYSU G3D203</strain>
    </source>
</reference>
<comment type="caution">
    <text evidence="2">The sequence shown here is derived from an EMBL/GenBank/DDBJ whole genome shotgun (WGS) entry which is preliminary data.</text>
</comment>
<evidence type="ECO:0000313" key="3">
    <source>
        <dbReference type="Proteomes" id="UP000818323"/>
    </source>
</evidence>
<accession>A0ABW9YVB0</accession>
<feature type="domain" description="HNH nuclease" evidence="1">
    <location>
        <begin position="66"/>
        <end position="93"/>
    </location>
</feature>
<evidence type="ECO:0000313" key="2">
    <source>
        <dbReference type="EMBL" id="NBJ24080.1"/>
    </source>
</evidence>
<dbReference type="InterPro" id="IPR044925">
    <property type="entry name" value="His-Me_finger_sf"/>
</dbReference>
<name>A0ABW9YVB0_9HYPH</name>
<dbReference type="SUPFAM" id="SSF54060">
    <property type="entry name" value="His-Me finger endonucleases"/>
    <property type="match status" value="1"/>
</dbReference>
<dbReference type="EMBL" id="JAAAXJ010000003">
    <property type="protein sequence ID" value="NBJ24080.1"/>
    <property type="molecule type" value="Genomic_DNA"/>
</dbReference>
<protein>
    <recommendedName>
        <fullName evidence="1">HNH nuclease domain-containing protein</fullName>
    </recommendedName>
</protein>
<organism evidence="2 3">
    <name type="scientific">Microvirga arsenatis</name>
    <dbReference type="NCBI Taxonomy" id="2692265"/>
    <lineage>
        <taxon>Bacteria</taxon>
        <taxon>Pseudomonadati</taxon>
        <taxon>Pseudomonadota</taxon>
        <taxon>Alphaproteobacteria</taxon>
        <taxon>Hyphomicrobiales</taxon>
        <taxon>Methylobacteriaceae</taxon>
        <taxon>Microvirga</taxon>
    </lineage>
</organism>
<dbReference type="Proteomes" id="UP000818323">
    <property type="component" value="Unassembled WGS sequence"/>
</dbReference>
<sequence length="116" mass="13468">MTTRIQLYKNRKPTDLYALVDDDVAHHFQQHRWSVHKPNGSRTMYARASIRGATVYMHQLIMGQKDGMEIDHCDGNGLNNTSENLRHVTHAENIQAIHSLNAYRTWKAGRKQERTL</sequence>
<dbReference type="Pfam" id="PF13392">
    <property type="entry name" value="HNH_3"/>
    <property type="match status" value="1"/>
</dbReference>
<keyword evidence="3" id="KW-1185">Reference proteome</keyword>
<dbReference type="InterPro" id="IPR003615">
    <property type="entry name" value="HNH_nuc"/>
</dbReference>
<proteinExistence type="predicted"/>
<dbReference type="Gene3D" id="3.90.75.20">
    <property type="match status" value="1"/>
</dbReference>
<gene>
    <name evidence="2" type="ORF">GR303_06890</name>
</gene>